<dbReference type="SUPFAM" id="SSF53448">
    <property type="entry name" value="Nucleotide-diphospho-sugar transferases"/>
    <property type="match status" value="1"/>
</dbReference>
<sequence>MLGLIACGGTASRIFNIPKFILPLKNKNLSLLSNWCMLMIEKGCDKIIIGSSVSNNSFIEHIINTQLSDHKHIIIIKIIQNTSTMNETILKMVENEDYDLAIMGMPDTHVDYISDTLIKKVSYNNDIIIGSYLWNIRDTQREKIGLCNIDDNHIIDIIDKNKDCDYNYGWGAIIFKKEFENYIKIDDLHLGYSMKLALNNSIKIPYEIINGQYWDCGTVSEYKEYLNFLDENKPVYIKGLLIIVAVYIENDVYKLNVLKSCIAQFRNIYKNETIVIIDNKSKNVEWYDLAKSLNIYIIKNNSNLYRYEIGAYNLALKYFRADKYICVQGTMYFNNKITEELDDTKDDAIVFKKTNAQSLNNDGVNIEHIIKKYLNFIDMTDRNEEPLVLWNCFYCNKGFMDNMIEKGILDLICNNKDISCSYERILGTYFHRNLENVKEINPETYHKIFLKQL</sequence>
<dbReference type="Gene3D" id="3.90.550.10">
    <property type="entry name" value="Spore Coat Polysaccharide Biosynthesis Protein SpsA, Chain A"/>
    <property type="match status" value="1"/>
</dbReference>
<protein>
    <submittedName>
        <fullName evidence="1">Uncharacterized protein</fullName>
    </submittedName>
</protein>
<reference evidence="1" key="1">
    <citation type="journal article" date="2020" name="Nature">
        <title>Giant virus diversity and host interactions through global metagenomics.</title>
        <authorList>
            <person name="Schulz F."/>
            <person name="Roux S."/>
            <person name="Paez-Espino D."/>
            <person name="Jungbluth S."/>
            <person name="Walsh D.A."/>
            <person name="Denef V.J."/>
            <person name="McMahon K.D."/>
            <person name="Konstantinidis K.T."/>
            <person name="Eloe-Fadrosh E.A."/>
            <person name="Kyrpides N.C."/>
            <person name="Woyke T."/>
        </authorList>
    </citation>
    <scope>NUCLEOTIDE SEQUENCE</scope>
    <source>
        <strain evidence="1">GVMAG-M-3300027763-16</strain>
    </source>
</reference>
<proteinExistence type="predicted"/>
<accession>A0A6C0LDF8</accession>
<dbReference type="AlphaFoldDB" id="A0A6C0LDF8"/>
<name>A0A6C0LDF8_9ZZZZ</name>
<organism evidence="1">
    <name type="scientific">viral metagenome</name>
    <dbReference type="NCBI Taxonomy" id="1070528"/>
    <lineage>
        <taxon>unclassified sequences</taxon>
        <taxon>metagenomes</taxon>
        <taxon>organismal metagenomes</taxon>
    </lineage>
</organism>
<dbReference type="InterPro" id="IPR029044">
    <property type="entry name" value="Nucleotide-diphossugar_trans"/>
</dbReference>
<evidence type="ECO:0000313" key="1">
    <source>
        <dbReference type="EMBL" id="QHU27302.1"/>
    </source>
</evidence>
<dbReference type="EMBL" id="MN740453">
    <property type="protein sequence ID" value="QHU27302.1"/>
    <property type="molecule type" value="Genomic_DNA"/>
</dbReference>